<dbReference type="GO" id="GO:0003848">
    <property type="term" value="F:2-amino-4-hydroxy-6-hydroxymethyldihydropteridine diphosphokinase activity"/>
    <property type="evidence" value="ECO:0007669"/>
    <property type="project" value="UniProtKB-EC"/>
</dbReference>
<evidence type="ECO:0000256" key="6">
    <source>
        <dbReference type="ARBA" id="ARBA00022777"/>
    </source>
</evidence>
<dbReference type="eggNOG" id="COG0801">
    <property type="taxonomic scope" value="Bacteria"/>
</dbReference>
<evidence type="ECO:0000256" key="8">
    <source>
        <dbReference type="ARBA" id="ARBA00022909"/>
    </source>
</evidence>
<dbReference type="RefSeq" id="WP_013780790.1">
    <property type="nucleotide sequence ID" value="NC_015520.1"/>
</dbReference>
<dbReference type="GO" id="GO:0046656">
    <property type="term" value="P:folic acid biosynthetic process"/>
    <property type="evidence" value="ECO:0007669"/>
    <property type="project" value="UniProtKB-KW"/>
</dbReference>
<dbReference type="SUPFAM" id="SSF55083">
    <property type="entry name" value="6-hydroxymethyl-7,8-dihydropterin pyrophosphokinase, HPPK"/>
    <property type="match status" value="1"/>
</dbReference>
<dbReference type="NCBIfam" id="TIGR01498">
    <property type="entry name" value="folK"/>
    <property type="match status" value="1"/>
</dbReference>
<dbReference type="AlphaFoldDB" id="F3ZVJ8"/>
<dbReference type="Pfam" id="PF01288">
    <property type="entry name" value="HPPK"/>
    <property type="match status" value="1"/>
</dbReference>
<keyword evidence="8" id="KW-0289">Folate biosynthesis</keyword>
<proteinExistence type="predicted"/>
<comment type="catalytic activity">
    <reaction evidence="1">
        <text>6-hydroxymethyl-7,8-dihydropterin + ATP = (7,8-dihydropterin-6-yl)methyl diphosphate + AMP + H(+)</text>
        <dbReference type="Rhea" id="RHEA:11412"/>
        <dbReference type="ChEBI" id="CHEBI:15378"/>
        <dbReference type="ChEBI" id="CHEBI:30616"/>
        <dbReference type="ChEBI" id="CHEBI:44841"/>
        <dbReference type="ChEBI" id="CHEBI:72950"/>
        <dbReference type="ChEBI" id="CHEBI:456215"/>
        <dbReference type="EC" id="2.7.6.3"/>
    </reaction>
</comment>
<keyword evidence="7" id="KW-0067">ATP-binding</keyword>
<evidence type="ECO:0000256" key="3">
    <source>
        <dbReference type="ARBA" id="ARBA00013253"/>
    </source>
</evidence>
<evidence type="ECO:0000256" key="1">
    <source>
        <dbReference type="ARBA" id="ARBA00000198"/>
    </source>
</evidence>
<organism evidence="10 11">
    <name type="scientific">Mahella australiensis (strain DSM 15567 / CIP 107919 / 50-1 BON)</name>
    <dbReference type="NCBI Taxonomy" id="697281"/>
    <lineage>
        <taxon>Bacteria</taxon>
        <taxon>Bacillati</taxon>
        <taxon>Bacillota</taxon>
        <taxon>Clostridia</taxon>
        <taxon>Thermoanaerobacterales</taxon>
        <taxon>Thermoanaerobacterales Family IV. Incertae Sedis</taxon>
        <taxon>Mahella</taxon>
    </lineage>
</organism>
<reference evidence="10 11" key="2">
    <citation type="journal article" date="2011" name="Stand. Genomic Sci.">
        <title>Complete genome sequence of Mahella australiensis type strain (50-1 BON).</title>
        <authorList>
            <person name="Sikorski J."/>
            <person name="Teshima H."/>
            <person name="Nolan M."/>
            <person name="Lucas S."/>
            <person name="Hammon N."/>
            <person name="Deshpande S."/>
            <person name="Cheng J.F."/>
            <person name="Pitluck S."/>
            <person name="Liolios K."/>
            <person name="Pagani I."/>
            <person name="Ivanova N."/>
            <person name="Huntemann M."/>
            <person name="Mavromatis K."/>
            <person name="Ovchinikova G."/>
            <person name="Pati A."/>
            <person name="Tapia R."/>
            <person name="Han C."/>
            <person name="Goodwin L."/>
            <person name="Chen A."/>
            <person name="Palaniappan K."/>
            <person name="Land M."/>
            <person name="Hauser L."/>
            <person name="Ngatchou-Djao O.D."/>
            <person name="Rohde M."/>
            <person name="Pukall R."/>
            <person name="Spring S."/>
            <person name="Abt B."/>
            <person name="Goker M."/>
            <person name="Detter J.C."/>
            <person name="Woyke T."/>
            <person name="Bristow J."/>
            <person name="Markowitz V."/>
            <person name="Hugenholtz P."/>
            <person name="Eisen J.A."/>
            <person name="Kyrpides N.C."/>
            <person name="Klenk H.P."/>
            <person name="Lapidus A."/>
        </authorList>
    </citation>
    <scope>NUCLEOTIDE SEQUENCE [LARGE SCALE GENOMIC DNA]</scope>
    <source>
        <strain evidence="11">DSM 15567 / CIP 107919 / 50-1 BON</strain>
    </source>
</reference>
<evidence type="ECO:0000313" key="11">
    <source>
        <dbReference type="Proteomes" id="UP000008457"/>
    </source>
</evidence>
<sequence>MSAKVNRVYLALGSNIGDRDRYIREAIDMLNGHEAIKIVKVSPTYNTAPVGYTDQADFLNAAVAIDTTLSPRELLVVCLDIEKRLGRVRTIRWGPRTIDIDIIFYDDLIINDDLLTVPHPRMHERRFVLQPLCDIAQNAVHPIYKKTVEQMYDEWKTKGDINFNV</sequence>
<keyword evidence="6" id="KW-0418">Kinase</keyword>
<dbReference type="Proteomes" id="UP000008457">
    <property type="component" value="Chromosome"/>
</dbReference>
<evidence type="ECO:0000256" key="2">
    <source>
        <dbReference type="ARBA" id="ARBA00005051"/>
    </source>
</evidence>
<keyword evidence="5" id="KW-0547">Nucleotide-binding</keyword>
<evidence type="ECO:0000313" key="10">
    <source>
        <dbReference type="EMBL" id="AEE96360.1"/>
    </source>
</evidence>
<dbReference type="PROSITE" id="PS00794">
    <property type="entry name" value="HPPK"/>
    <property type="match status" value="1"/>
</dbReference>
<dbReference type="InterPro" id="IPR000550">
    <property type="entry name" value="Hppk"/>
</dbReference>
<feature type="domain" description="7,8-dihydro-6-hydroxymethylpterin-pyrophosphokinase" evidence="9">
    <location>
        <begin position="92"/>
        <end position="103"/>
    </location>
</feature>
<keyword evidence="11" id="KW-1185">Reference proteome</keyword>
<dbReference type="Gene3D" id="3.30.70.560">
    <property type="entry name" value="7,8-Dihydro-6-hydroxymethylpterin-pyrophosphokinase HPPK"/>
    <property type="match status" value="1"/>
</dbReference>
<name>F3ZVJ8_MAHA5</name>
<evidence type="ECO:0000256" key="4">
    <source>
        <dbReference type="ARBA" id="ARBA00022679"/>
    </source>
</evidence>
<dbReference type="EC" id="2.7.6.3" evidence="3"/>
<dbReference type="GO" id="GO:0005524">
    <property type="term" value="F:ATP binding"/>
    <property type="evidence" value="ECO:0007669"/>
    <property type="project" value="UniProtKB-KW"/>
</dbReference>
<dbReference type="EMBL" id="CP002360">
    <property type="protein sequence ID" value="AEE96360.1"/>
    <property type="molecule type" value="Genomic_DNA"/>
</dbReference>
<dbReference type="HOGENOM" id="CLU_097916_1_2_9"/>
<evidence type="ECO:0000256" key="7">
    <source>
        <dbReference type="ARBA" id="ARBA00022840"/>
    </source>
</evidence>
<evidence type="ECO:0000256" key="5">
    <source>
        <dbReference type="ARBA" id="ARBA00022741"/>
    </source>
</evidence>
<dbReference type="GO" id="GO:0016301">
    <property type="term" value="F:kinase activity"/>
    <property type="evidence" value="ECO:0007669"/>
    <property type="project" value="UniProtKB-KW"/>
</dbReference>
<dbReference type="UniPathway" id="UPA00077">
    <property type="reaction ID" value="UER00155"/>
</dbReference>
<dbReference type="PANTHER" id="PTHR43071:SF1">
    <property type="entry name" value="2-AMINO-4-HYDROXY-6-HYDROXYMETHYLDIHYDROPTERIDINE PYROPHOSPHOKINASE"/>
    <property type="match status" value="1"/>
</dbReference>
<accession>F3ZVJ8</accession>
<dbReference type="KEGG" id="mas:Mahau_1163"/>
<evidence type="ECO:0000259" key="9">
    <source>
        <dbReference type="PROSITE" id="PS00794"/>
    </source>
</evidence>
<dbReference type="InterPro" id="IPR035907">
    <property type="entry name" value="Hppk_sf"/>
</dbReference>
<dbReference type="PANTHER" id="PTHR43071">
    <property type="entry name" value="2-AMINO-4-HYDROXY-6-HYDROXYMETHYLDIHYDROPTERIDINE PYROPHOSPHOKINASE"/>
    <property type="match status" value="1"/>
</dbReference>
<protein>
    <recommendedName>
        <fullName evidence="3">2-amino-4-hydroxy-6-hydroxymethyldihydropteridine diphosphokinase</fullName>
        <ecNumber evidence="3">2.7.6.3</ecNumber>
    </recommendedName>
</protein>
<dbReference type="STRING" id="697281.Mahau_1163"/>
<dbReference type="GO" id="GO:0046654">
    <property type="term" value="P:tetrahydrofolate biosynthetic process"/>
    <property type="evidence" value="ECO:0007669"/>
    <property type="project" value="UniProtKB-UniPathway"/>
</dbReference>
<comment type="pathway">
    <text evidence="2">Cofactor biosynthesis; tetrahydrofolate biosynthesis; 2-amino-4-hydroxy-6-hydroxymethyl-7,8-dihydropteridine diphosphate from 7,8-dihydroneopterin triphosphate: step 4/4.</text>
</comment>
<dbReference type="OrthoDB" id="9808041at2"/>
<keyword evidence="4 10" id="KW-0808">Transferase</keyword>
<gene>
    <name evidence="10" type="ordered locus">Mahau_1163</name>
</gene>
<dbReference type="CDD" id="cd00483">
    <property type="entry name" value="HPPK"/>
    <property type="match status" value="1"/>
</dbReference>
<reference evidence="11" key="1">
    <citation type="submission" date="2010-11" db="EMBL/GenBank/DDBJ databases">
        <title>The complete genome of Mahella australiensis DSM 15567.</title>
        <authorList>
            <consortium name="US DOE Joint Genome Institute (JGI-PGF)"/>
            <person name="Lucas S."/>
            <person name="Copeland A."/>
            <person name="Lapidus A."/>
            <person name="Bruce D."/>
            <person name="Goodwin L."/>
            <person name="Pitluck S."/>
            <person name="Kyrpides N."/>
            <person name="Mavromatis K."/>
            <person name="Pagani I."/>
            <person name="Ivanova N."/>
            <person name="Teshima H."/>
            <person name="Brettin T."/>
            <person name="Detter J.C."/>
            <person name="Han C."/>
            <person name="Tapia R."/>
            <person name="Land M."/>
            <person name="Hauser L."/>
            <person name="Markowitz V."/>
            <person name="Cheng J.-F."/>
            <person name="Hugenholtz P."/>
            <person name="Woyke T."/>
            <person name="Wu D."/>
            <person name="Spring S."/>
            <person name="Pukall R."/>
            <person name="Steenblock K."/>
            <person name="Schneider S."/>
            <person name="Klenk H.-P."/>
            <person name="Eisen J.A."/>
        </authorList>
    </citation>
    <scope>NUCLEOTIDE SEQUENCE [LARGE SCALE GENOMIC DNA]</scope>
    <source>
        <strain evidence="11">DSM 15567 / CIP 107919 / 50-1 BON</strain>
    </source>
</reference>